<evidence type="ECO:0000259" key="11">
    <source>
        <dbReference type="PROSITE" id="PS51278"/>
    </source>
</evidence>
<evidence type="ECO:0000256" key="2">
    <source>
        <dbReference type="ARBA" id="ARBA00005752"/>
    </source>
</evidence>
<dbReference type="PROSITE" id="PS51278">
    <property type="entry name" value="GATASE_TYPE_2"/>
    <property type="match status" value="1"/>
</dbReference>
<feature type="binding site" evidence="9">
    <location>
        <begin position="375"/>
        <end position="376"/>
    </location>
    <ligand>
        <name>ATP</name>
        <dbReference type="ChEBI" id="CHEBI:30616"/>
    </ligand>
</feature>
<evidence type="ECO:0000256" key="1">
    <source>
        <dbReference type="ARBA" id="ARBA00005187"/>
    </source>
</evidence>
<evidence type="ECO:0000256" key="5">
    <source>
        <dbReference type="ARBA" id="ARBA00022840"/>
    </source>
</evidence>
<dbReference type="InterPro" id="IPR017932">
    <property type="entry name" value="GATase_2_dom"/>
</dbReference>
<evidence type="ECO:0000313" key="12">
    <source>
        <dbReference type="EMBL" id="HBP28936.1"/>
    </source>
</evidence>
<dbReference type="InterPro" id="IPR001962">
    <property type="entry name" value="Asn_synthase"/>
</dbReference>
<dbReference type="GO" id="GO:0005829">
    <property type="term" value="C:cytosol"/>
    <property type="evidence" value="ECO:0007669"/>
    <property type="project" value="TreeGrafter"/>
</dbReference>
<reference evidence="12 13" key="1">
    <citation type="journal article" date="2018" name="Nat. Biotechnol.">
        <title>A standardized bacterial taxonomy based on genome phylogeny substantially revises the tree of life.</title>
        <authorList>
            <person name="Parks D.H."/>
            <person name="Chuvochina M."/>
            <person name="Waite D.W."/>
            <person name="Rinke C."/>
            <person name="Skarshewski A."/>
            <person name="Chaumeil P.A."/>
            <person name="Hugenholtz P."/>
        </authorList>
    </citation>
    <scope>NUCLEOTIDE SEQUENCE [LARGE SCALE GENOMIC DNA]</scope>
    <source>
        <strain evidence="12">UBA10707</strain>
    </source>
</reference>
<dbReference type="CDD" id="cd00712">
    <property type="entry name" value="AsnB"/>
    <property type="match status" value="1"/>
</dbReference>
<feature type="site" description="Important for beta-aspartyl-AMP intermediate formation" evidence="10">
    <location>
        <position position="377"/>
    </location>
</feature>
<dbReference type="EMBL" id="DOEK01000009">
    <property type="protein sequence ID" value="HBP28936.1"/>
    <property type="molecule type" value="Genomic_DNA"/>
</dbReference>
<dbReference type="GO" id="GO:0006529">
    <property type="term" value="P:asparagine biosynthetic process"/>
    <property type="evidence" value="ECO:0007669"/>
    <property type="project" value="UniProtKB-KW"/>
</dbReference>
<dbReference type="Gene3D" id="3.40.50.620">
    <property type="entry name" value="HUPs"/>
    <property type="match status" value="1"/>
</dbReference>
<evidence type="ECO:0000256" key="6">
    <source>
        <dbReference type="ARBA" id="ARBA00022962"/>
    </source>
</evidence>
<sequence>MCGIVGLVGRFEHKETLLAQSCGRIAHRGPDSHGFWEDTDNGVAFGHVRLAIQDLSEQGHQPMPSADQRFMLVFNGEIYNHPQLRQALEQDGYTHAWRGHADTETILAGLMIWGVQETLKRMVGMFAIAVWDRQTRNLVLARDRFGEKPLYYGYAPDGLMFASELKALMPLPGFDAHLNRDAIALFLRHNYIPAPHSVFTQVRKLLPGTWVSLSPDQIDAGNWPEPQPYWSALEVARSQPRAQFARDDDAVDGLDRVLRQAIRGQLLSDVPLGAFLSGGIDSSLIASLTREEAAGTLKTFSIGFTEPEYNEAEYAAEVARHLGTDHTELYVSGQDSLDLIPALPQMYDEPFADSSQIPTALVMRMARQQVTVALSGDAGDELFGGYSRYKRVQQWWAKRERVPAGLQAPLRAGARVAASLLSGPRAEKFGKLEQVLGANNMVAFYRQFVSYWQDPASLVKGATEPASAFSQAPLDSLLDTMMAIDTVSYLPDDILVKVDRAAMAVSLETRVPLLDHRVYEFAWSLDEKYKLRGNDSKWILKQLLYRHVPPQMLDRPKKGFSVPMGQWLRGPLRQWGEQLLALPRLEAQNLLDAQRVREVWMQHQSGQVDNSARLWGILMLQAWLDEYGIKP</sequence>
<dbReference type="PIRSF" id="PIRSF001589">
    <property type="entry name" value="Asn_synthetase_glu-h"/>
    <property type="match status" value="1"/>
</dbReference>
<proteinExistence type="inferred from homology"/>
<feature type="binding site" evidence="9">
    <location>
        <position position="102"/>
    </location>
    <ligand>
        <name>L-glutamine</name>
        <dbReference type="ChEBI" id="CHEBI:58359"/>
    </ligand>
</feature>
<keyword evidence="5 9" id="KW-0067">ATP-binding</keyword>
<dbReference type="InterPro" id="IPR006426">
    <property type="entry name" value="Asn_synth_AEB"/>
</dbReference>
<evidence type="ECO:0000256" key="10">
    <source>
        <dbReference type="PIRSR" id="PIRSR001589-3"/>
    </source>
</evidence>
<evidence type="ECO:0000256" key="7">
    <source>
        <dbReference type="ARBA" id="ARBA00048741"/>
    </source>
</evidence>
<feature type="domain" description="Glutamine amidotransferase type-2" evidence="11">
    <location>
        <begin position="2"/>
        <end position="216"/>
    </location>
</feature>
<keyword evidence="8" id="KW-0061">Asparagine biosynthesis</keyword>
<dbReference type="InterPro" id="IPR029055">
    <property type="entry name" value="Ntn_hydrolases_N"/>
</dbReference>
<comment type="pathway">
    <text evidence="1">Amino-acid biosynthesis; L-asparagine biosynthesis; L-asparagine from L-aspartate (L-Gln route): step 1/1.</text>
</comment>
<evidence type="ECO:0000256" key="3">
    <source>
        <dbReference type="ARBA" id="ARBA00012737"/>
    </source>
</evidence>
<dbReference type="SUPFAM" id="SSF52402">
    <property type="entry name" value="Adenine nucleotide alpha hydrolases-like"/>
    <property type="match status" value="1"/>
</dbReference>
<dbReference type="EC" id="6.3.5.4" evidence="3"/>
<dbReference type="Pfam" id="PF00733">
    <property type="entry name" value="Asn_synthase"/>
    <property type="match status" value="1"/>
</dbReference>
<gene>
    <name evidence="12" type="primary">asnB</name>
    <name evidence="12" type="ORF">DD666_05915</name>
</gene>
<keyword evidence="4 9" id="KW-0547">Nucleotide-binding</keyword>
<dbReference type="GO" id="GO:0005524">
    <property type="term" value="F:ATP binding"/>
    <property type="evidence" value="ECO:0007669"/>
    <property type="project" value="UniProtKB-KW"/>
</dbReference>
<dbReference type="AlphaFoldDB" id="A0A356LD57"/>
<comment type="caution">
    <text evidence="12">The sequence shown here is derived from an EMBL/GenBank/DDBJ whole genome shotgun (WGS) entry which is preliminary data.</text>
</comment>
<comment type="catalytic activity">
    <reaction evidence="7">
        <text>L-aspartate + L-glutamine + ATP + H2O = L-asparagine + L-glutamate + AMP + diphosphate + H(+)</text>
        <dbReference type="Rhea" id="RHEA:12228"/>
        <dbReference type="ChEBI" id="CHEBI:15377"/>
        <dbReference type="ChEBI" id="CHEBI:15378"/>
        <dbReference type="ChEBI" id="CHEBI:29985"/>
        <dbReference type="ChEBI" id="CHEBI:29991"/>
        <dbReference type="ChEBI" id="CHEBI:30616"/>
        <dbReference type="ChEBI" id="CHEBI:33019"/>
        <dbReference type="ChEBI" id="CHEBI:58048"/>
        <dbReference type="ChEBI" id="CHEBI:58359"/>
        <dbReference type="ChEBI" id="CHEBI:456215"/>
        <dbReference type="EC" id="6.3.5.4"/>
    </reaction>
</comment>
<evidence type="ECO:0000256" key="8">
    <source>
        <dbReference type="PIRSR" id="PIRSR001589-1"/>
    </source>
</evidence>
<feature type="active site" description="For GATase activity" evidence="8">
    <location>
        <position position="2"/>
    </location>
</feature>
<dbReference type="PANTHER" id="PTHR43284:SF1">
    <property type="entry name" value="ASPARAGINE SYNTHETASE"/>
    <property type="match status" value="1"/>
</dbReference>
<dbReference type="Proteomes" id="UP000264036">
    <property type="component" value="Unassembled WGS sequence"/>
</dbReference>
<dbReference type="Gene3D" id="3.60.20.10">
    <property type="entry name" value="Glutamine Phosphoribosylpyrophosphate, subunit 1, domain 1"/>
    <property type="match status" value="1"/>
</dbReference>
<dbReference type="InterPro" id="IPR033738">
    <property type="entry name" value="AsnB_N"/>
</dbReference>
<dbReference type="GO" id="GO:0004066">
    <property type="term" value="F:asparagine synthase (glutamine-hydrolyzing) activity"/>
    <property type="evidence" value="ECO:0007669"/>
    <property type="project" value="UniProtKB-EC"/>
</dbReference>
<dbReference type="SUPFAM" id="SSF56235">
    <property type="entry name" value="N-terminal nucleophile aminohydrolases (Ntn hydrolases)"/>
    <property type="match status" value="1"/>
</dbReference>
<name>A0A356LD57_9BURK</name>
<organism evidence="12 13">
    <name type="scientific">Advenella kashmirensis</name>
    <dbReference type="NCBI Taxonomy" id="310575"/>
    <lineage>
        <taxon>Bacteria</taxon>
        <taxon>Pseudomonadati</taxon>
        <taxon>Pseudomonadota</taxon>
        <taxon>Betaproteobacteria</taxon>
        <taxon>Burkholderiales</taxon>
        <taxon>Alcaligenaceae</taxon>
    </lineage>
</organism>
<dbReference type="CDD" id="cd01991">
    <property type="entry name" value="Asn_synthase_B_C"/>
    <property type="match status" value="1"/>
</dbReference>
<evidence type="ECO:0000256" key="4">
    <source>
        <dbReference type="ARBA" id="ARBA00022741"/>
    </source>
</evidence>
<protein>
    <recommendedName>
        <fullName evidence="3">asparagine synthase (glutamine-hydrolyzing)</fullName>
        <ecNumber evidence="3">6.3.5.4</ecNumber>
    </recommendedName>
</protein>
<keyword evidence="6 8" id="KW-0315">Glutamine amidotransferase</keyword>
<dbReference type="Pfam" id="PF13522">
    <property type="entry name" value="GATase_6"/>
    <property type="match status" value="1"/>
</dbReference>
<comment type="similarity">
    <text evidence="2">Belongs to the asparagine synthetase family.</text>
</comment>
<feature type="binding site" evidence="9">
    <location>
        <position position="302"/>
    </location>
    <ligand>
        <name>ATP</name>
        <dbReference type="ChEBI" id="CHEBI:30616"/>
    </ligand>
</feature>
<dbReference type="NCBIfam" id="TIGR01536">
    <property type="entry name" value="asn_synth_AEB"/>
    <property type="match status" value="1"/>
</dbReference>
<keyword evidence="8" id="KW-0028">Amino-acid biosynthesis</keyword>
<dbReference type="InterPro" id="IPR051786">
    <property type="entry name" value="ASN_synthetase/amidase"/>
</dbReference>
<dbReference type="PANTHER" id="PTHR43284">
    <property type="entry name" value="ASPARAGINE SYNTHETASE (GLUTAMINE-HYDROLYZING)"/>
    <property type="match status" value="1"/>
</dbReference>
<evidence type="ECO:0000256" key="9">
    <source>
        <dbReference type="PIRSR" id="PIRSR001589-2"/>
    </source>
</evidence>
<dbReference type="InterPro" id="IPR014729">
    <property type="entry name" value="Rossmann-like_a/b/a_fold"/>
</dbReference>
<accession>A0A356LD57</accession>
<evidence type="ECO:0000313" key="13">
    <source>
        <dbReference type="Proteomes" id="UP000264036"/>
    </source>
</evidence>